<comment type="caution">
    <text evidence="1">The sequence shown here is derived from an EMBL/GenBank/DDBJ whole genome shotgun (WGS) entry which is preliminary data.</text>
</comment>
<sequence length="300" mass="34184">MELSHKHLRKLLQSSCGRLQCQMPKCSLINLLRPMSICLKMRFEFFLTFCCGHRGLFIRSMEWVQKKQSAEQRNSTPWNLTRALGKASQAWDTENWIHAPDDSLMGELQTIRAIRVNGHFARLENIPEQFLKILCEGPTDDIDIPVRRKLTIHGFVLPTLQDKKFRELDWAKVGAKYGVANYLMPSYYRQALAKKRQLTVEIDTNPASCTDFLLRALPYLLLADVVAISRAENGQALSDVLREELPIEVHYTSALIRVLKHLGFRTISSLESPTQGKVDIYCTMQDGSAFTIEAVMAARG</sequence>
<gene>
    <name evidence="1" type="ORF">SCF082_LOCUS13352</name>
</gene>
<keyword evidence="2" id="KW-1185">Reference proteome</keyword>
<dbReference type="EMBL" id="CAXAMM010008225">
    <property type="protein sequence ID" value="CAK9016812.1"/>
    <property type="molecule type" value="Genomic_DNA"/>
</dbReference>
<dbReference type="Proteomes" id="UP001642464">
    <property type="component" value="Unassembled WGS sequence"/>
</dbReference>
<organism evidence="1 2">
    <name type="scientific">Durusdinium trenchii</name>
    <dbReference type="NCBI Taxonomy" id="1381693"/>
    <lineage>
        <taxon>Eukaryota</taxon>
        <taxon>Sar</taxon>
        <taxon>Alveolata</taxon>
        <taxon>Dinophyceae</taxon>
        <taxon>Suessiales</taxon>
        <taxon>Symbiodiniaceae</taxon>
        <taxon>Durusdinium</taxon>
    </lineage>
</organism>
<accession>A0ABP0JQT2</accession>
<evidence type="ECO:0000313" key="2">
    <source>
        <dbReference type="Proteomes" id="UP001642464"/>
    </source>
</evidence>
<evidence type="ECO:0000313" key="1">
    <source>
        <dbReference type="EMBL" id="CAK9016812.1"/>
    </source>
</evidence>
<reference evidence="1 2" key="1">
    <citation type="submission" date="2024-02" db="EMBL/GenBank/DDBJ databases">
        <authorList>
            <person name="Chen Y."/>
            <person name="Shah S."/>
            <person name="Dougan E. K."/>
            <person name="Thang M."/>
            <person name="Chan C."/>
        </authorList>
    </citation>
    <scope>NUCLEOTIDE SEQUENCE [LARGE SCALE GENOMIC DNA]</scope>
</reference>
<protein>
    <submittedName>
        <fullName evidence="1">Uncharacterized protein</fullName>
    </submittedName>
</protein>
<name>A0ABP0JQT2_9DINO</name>
<proteinExistence type="predicted"/>